<dbReference type="InterPro" id="IPR039551">
    <property type="entry name" value="Cho/carn_acyl_trans"/>
</dbReference>
<gene>
    <name evidence="8" type="ORF">SCLCIDRAFT_1209683</name>
</gene>
<dbReference type="PANTHER" id="PTHR22589:SF103">
    <property type="entry name" value="CARNITINE O-ACETYL-TRANSFERASE, ISOFORM A-RELATED"/>
    <property type="match status" value="1"/>
</dbReference>
<dbReference type="HOGENOM" id="CLU_013513_5_1_1"/>
<reference evidence="9" key="2">
    <citation type="submission" date="2015-01" db="EMBL/GenBank/DDBJ databases">
        <title>Evolutionary Origins and Diversification of the Mycorrhizal Mutualists.</title>
        <authorList>
            <consortium name="DOE Joint Genome Institute"/>
            <consortium name="Mycorrhizal Genomics Consortium"/>
            <person name="Kohler A."/>
            <person name="Kuo A."/>
            <person name="Nagy L.G."/>
            <person name="Floudas D."/>
            <person name="Copeland A."/>
            <person name="Barry K.W."/>
            <person name="Cichocki N."/>
            <person name="Veneault-Fourrey C."/>
            <person name="LaButti K."/>
            <person name="Lindquist E.A."/>
            <person name="Lipzen A."/>
            <person name="Lundell T."/>
            <person name="Morin E."/>
            <person name="Murat C."/>
            <person name="Riley R."/>
            <person name="Ohm R."/>
            <person name="Sun H."/>
            <person name="Tunlid A."/>
            <person name="Henrissat B."/>
            <person name="Grigoriev I.V."/>
            <person name="Hibbett D.S."/>
            <person name="Martin F."/>
        </authorList>
    </citation>
    <scope>NUCLEOTIDE SEQUENCE [LARGE SCALE GENOMIC DNA]</scope>
    <source>
        <strain evidence="9">Foug A</strain>
    </source>
</reference>
<dbReference type="InterPro" id="IPR000542">
    <property type="entry name" value="Carn_acyl_trans"/>
</dbReference>
<feature type="compositionally biased region" description="Basic residues" evidence="6">
    <location>
        <begin position="1"/>
        <end position="13"/>
    </location>
</feature>
<proteinExistence type="inferred from homology"/>
<dbReference type="InterPro" id="IPR042231">
    <property type="entry name" value="Cho/carn_acyl_trans_2"/>
</dbReference>
<feature type="region of interest" description="Disordered" evidence="6">
    <location>
        <begin position="1"/>
        <end position="31"/>
    </location>
</feature>
<keyword evidence="9" id="KW-1185">Reference proteome</keyword>
<evidence type="ECO:0000256" key="3">
    <source>
        <dbReference type="ARBA" id="ARBA00023315"/>
    </source>
</evidence>
<dbReference type="Gene3D" id="3.30.559.10">
    <property type="entry name" value="Chloramphenicol acetyltransferase-like domain"/>
    <property type="match status" value="1"/>
</dbReference>
<dbReference type="AlphaFoldDB" id="A0A0C3EJ53"/>
<dbReference type="OrthoDB" id="240216at2759"/>
<dbReference type="SUPFAM" id="SSF52777">
    <property type="entry name" value="CoA-dependent acyltransferases"/>
    <property type="match status" value="2"/>
</dbReference>
<evidence type="ECO:0000256" key="5">
    <source>
        <dbReference type="RuleBase" id="RU003801"/>
    </source>
</evidence>
<dbReference type="GO" id="GO:0004092">
    <property type="term" value="F:carnitine O-acetyltransferase activity"/>
    <property type="evidence" value="ECO:0007669"/>
    <property type="project" value="TreeGrafter"/>
</dbReference>
<keyword evidence="2 5" id="KW-0808">Transferase</keyword>
<name>A0A0C3EJ53_9AGAM</name>
<dbReference type="Pfam" id="PF00755">
    <property type="entry name" value="Carn_acyltransf"/>
    <property type="match status" value="1"/>
</dbReference>
<organism evidence="8 9">
    <name type="scientific">Scleroderma citrinum Foug A</name>
    <dbReference type="NCBI Taxonomy" id="1036808"/>
    <lineage>
        <taxon>Eukaryota</taxon>
        <taxon>Fungi</taxon>
        <taxon>Dikarya</taxon>
        <taxon>Basidiomycota</taxon>
        <taxon>Agaricomycotina</taxon>
        <taxon>Agaricomycetes</taxon>
        <taxon>Agaricomycetidae</taxon>
        <taxon>Boletales</taxon>
        <taxon>Sclerodermatineae</taxon>
        <taxon>Sclerodermataceae</taxon>
        <taxon>Scleroderma</taxon>
    </lineage>
</organism>
<dbReference type="GO" id="GO:0005739">
    <property type="term" value="C:mitochondrion"/>
    <property type="evidence" value="ECO:0007669"/>
    <property type="project" value="TreeGrafter"/>
</dbReference>
<evidence type="ECO:0000256" key="2">
    <source>
        <dbReference type="ARBA" id="ARBA00022679"/>
    </source>
</evidence>
<evidence type="ECO:0000256" key="1">
    <source>
        <dbReference type="ARBA" id="ARBA00005232"/>
    </source>
</evidence>
<dbReference type="STRING" id="1036808.A0A0C3EJ53"/>
<dbReference type="PROSITE" id="PS00440">
    <property type="entry name" value="ACYLTRANSF_C_2"/>
    <property type="match status" value="1"/>
</dbReference>
<feature type="domain" description="Choline/carnitine acyltransferase" evidence="7">
    <location>
        <begin position="52"/>
        <end position="642"/>
    </location>
</feature>
<dbReference type="InParanoid" id="A0A0C3EJ53"/>
<dbReference type="Gene3D" id="3.30.559.70">
    <property type="entry name" value="Choline/Carnitine o-acyltransferase, domain 2"/>
    <property type="match status" value="1"/>
</dbReference>
<dbReference type="Proteomes" id="UP000053989">
    <property type="component" value="Unassembled WGS sequence"/>
</dbReference>
<dbReference type="PANTHER" id="PTHR22589">
    <property type="entry name" value="CARNITINE O-ACYLTRANSFERASE"/>
    <property type="match status" value="1"/>
</dbReference>
<dbReference type="InterPro" id="IPR023213">
    <property type="entry name" value="CAT-like_dom_sf"/>
</dbReference>
<evidence type="ECO:0000256" key="4">
    <source>
        <dbReference type="PIRSR" id="PIRSR600542-1"/>
    </source>
</evidence>
<evidence type="ECO:0000256" key="6">
    <source>
        <dbReference type="SAM" id="MobiDB-lite"/>
    </source>
</evidence>
<protein>
    <recommendedName>
        <fullName evidence="7">Choline/carnitine acyltransferase domain-containing protein</fullName>
    </recommendedName>
</protein>
<evidence type="ECO:0000313" key="8">
    <source>
        <dbReference type="EMBL" id="KIM68264.1"/>
    </source>
</evidence>
<comment type="similarity">
    <text evidence="1 5">Belongs to the carnitine/choline acetyltransferase family.</text>
</comment>
<keyword evidence="3 5" id="KW-0012">Acyltransferase</keyword>
<reference evidence="8 9" key="1">
    <citation type="submission" date="2014-04" db="EMBL/GenBank/DDBJ databases">
        <authorList>
            <consortium name="DOE Joint Genome Institute"/>
            <person name="Kuo A."/>
            <person name="Kohler A."/>
            <person name="Nagy L.G."/>
            <person name="Floudas D."/>
            <person name="Copeland A."/>
            <person name="Barry K.W."/>
            <person name="Cichocki N."/>
            <person name="Veneault-Fourrey C."/>
            <person name="LaButti K."/>
            <person name="Lindquist E.A."/>
            <person name="Lipzen A."/>
            <person name="Lundell T."/>
            <person name="Morin E."/>
            <person name="Murat C."/>
            <person name="Sun H."/>
            <person name="Tunlid A."/>
            <person name="Henrissat B."/>
            <person name="Grigoriev I.V."/>
            <person name="Hibbett D.S."/>
            <person name="Martin F."/>
            <person name="Nordberg H.P."/>
            <person name="Cantor M.N."/>
            <person name="Hua S.X."/>
        </authorList>
    </citation>
    <scope>NUCLEOTIDE SEQUENCE [LARGE SCALE GENOMIC DNA]</scope>
    <source>
        <strain evidence="8 9">Foug A</strain>
    </source>
</reference>
<evidence type="ECO:0000259" key="7">
    <source>
        <dbReference type="Pfam" id="PF00755"/>
    </source>
</evidence>
<accession>A0A0C3EJ53</accession>
<feature type="active site" description="Proton acceptor" evidence="4">
    <location>
        <position position="366"/>
    </location>
</feature>
<sequence>MLRRLTLRVRPHRAMSSSSTSPVLPETRPPNWKSIAPPIPNFAAQQRALPRLPVPPLERTLERLKTSLRPLARSDQEYDTVVKKIDEFGKEGGVGRASQDKLEERQRNTVHWLEEWWDDYSYLAYRDSVVVYVSYYYGFEPQPAHLPQTPAARAAAITRAAMLFRQKLRAGQISPDGVGNTPFCMDTYRWMFDCCRVPSIPVDWSVSYAGSPTPYGDLGHVVVVRNNRFWKLKAEVGGVVLGMKELMKQFQYIYDHSNGEYPAVGALTASDRDTWAKDFTLLASNPVNTQHLRTIHSSAFVVSLDDSHPPPDCPVDVSRALWHGVIDSTPNPTPPRIARALSSRFVDKPVQFVVFDNGVAGLMGEHSVMDGTPTARMCDDVLTWLADPSSEFDLSAPYPALLVSGPKPLDFDLSKTAALQDSIASAEKRLYTLASEQALSFVRTKYGKRAIKTFGVGPDGWAQLVIQLAYARLAVREAPNGKMTEWPVGTYEAAATRRFYKGRTETIRVVTNEVVDWMRSMENASMEREEKVDKFRKAVVRHGEIAKEAGMAEGVDRHMLGLKLLNPSSLPDLYTDPLYVRASRWTLSTSAIFSDRFKEYGWGAVVPEGFGVAYVTGFDDFLQFTITSRAEMPNAEFAEEISKAAEDIYVLFAETQPGMDKARL</sequence>
<dbReference type="GO" id="GO:0009437">
    <property type="term" value="P:carnitine metabolic process"/>
    <property type="evidence" value="ECO:0007669"/>
    <property type="project" value="TreeGrafter"/>
</dbReference>
<dbReference type="GO" id="GO:0005777">
    <property type="term" value="C:peroxisome"/>
    <property type="evidence" value="ECO:0007669"/>
    <property type="project" value="TreeGrafter"/>
</dbReference>
<dbReference type="EMBL" id="KN822010">
    <property type="protein sequence ID" value="KIM68264.1"/>
    <property type="molecule type" value="Genomic_DNA"/>
</dbReference>
<evidence type="ECO:0000313" key="9">
    <source>
        <dbReference type="Proteomes" id="UP000053989"/>
    </source>
</evidence>